<comment type="subcellular location">
    <subcellularLocation>
        <location evidence="1">Cell membrane</location>
        <topology evidence="1">Lipid-anchor</topology>
        <topology evidence="1">GPI-anchor</topology>
    </subcellularLocation>
</comment>
<proteinExistence type="inferred from homology"/>
<dbReference type="Pfam" id="PF00021">
    <property type="entry name" value="UPAR_LY6"/>
    <property type="match status" value="1"/>
</dbReference>
<organism evidence="12 13">
    <name type="scientific">Coilia grayii</name>
    <name type="common">Gray's grenadier anchovy</name>
    <dbReference type="NCBI Taxonomy" id="363190"/>
    <lineage>
        <taxon>Eukaryota</taxon>
        <taxon>Metazoa</taxon>
        <taxon>Chordata</taxon>
        <taxon>Craniata</taxon>
        <taxon>Vertebrata</taxon>
        <taxon>Euteleostomi</taxon>
        <taxon>Actinopterygii</taxon>
        <taxon>Neopterygii</taxon>
        <taxon>Teleostei</taxon>
        <taxon>Clupei</taxon>
        <taxon>Clupeiformes</taxon>
        <taxon>Clupeoidei</taxon>
        <taxon>Engraulidae</taxon>
        <taxon>Coilinae</taxon>
        <taxon>Coilia</taxon>
    </lineage>
</organism>
<reference evidence="12 13" key="1">
    <citation type="submission" date="2024-09" db="EMBL/GenBank/DDBJ databases">
        <title>A chromosome-level genome assembly of Gray's grenadier anchovy, Coilia grayii.</title>
        <authorList>
            <person name="Fu Z."/>
        </authorList>
    </citation>
    <scope>NUCLEOTIDE SEQUENCE [LARGE SCALE GENOMIC DNA]</scope>
    <source>
        <strain evidence="12">G4</strain>
        <tissue evidence="12">Muscle</tissue>
    </source>
</reference>
<evidence type="ECO:0000256" key="8">
    <source>
        <dbReference type="ARBA" id="ARBA00023288"/>
    </source>
</evidence>
<evidence type="ECO:0000256" key="10">
    <source>
        <dbReference type="SAM" id="SignalP"/>
    </source>
</evidence>
<feature type="domain" description="UPAR/Ly6" evidence="11">
    <location>
        <begin position="20"/>
        <end position="102"/>
    </location>
</feature>
<keyword evidence="5" id="KW-0472">Membrane</keyword>
<evidence type="ECO:0000256" key="7">
    <source>
        <dbReference type="ARBA" id="ARBA00023180"/>
    </source>
</evidence>
<keyword evidence="4 10" id="KW-0732">Signal</keyword>
<gene>
    <name evidence="12" type="ORF">ACEWY4_024377</name>
</gene>
<sequence length="134" mass="13879">MKTLLFGLLGLIASIYLVESLTCNRCTVGLVGYCASQSKETCTGNNTSCYTGKAVFPSISNFKGFNTQGCLATADCNATSSGTVLGARYEVSYACCSTDNCNPIQLNAASSTYVSTTMALAAALLTSIWAGGVF</sequence>
<evidence type="ECO:0000313" key="12">
    <source>
        <dbReference type="EMBL" id="KAL2080584.1"/>
    </source>
</evidence>
<evidence type="ECO:0000256" key="9">
    <source>
        <dbReference type="ARBA" id="ARBA00029446"/>
    </source>
</evidence>
<feature type="chain" id="PRO_5044740586" description="UPAR/Ly6 domain-containing protein" evidence="10">
    <location>
        <begin position="21"/>
        <end position="134"/>
    </location>
</feature>
<evidence type="ECO:0000256" key="6">
    <source>
        <dbReference type="ARBA" id="ARBA00023157"/>
    </source>
</evidence>
<dbReference type="GO" id="GO:0098552">
    <property type="term" value="C:side of membrane"/>
    <property type="evidence" value="ECO:0007669"/>
    <property type="project" value="UniProtKB-KW"/>
</dbReference>
<dbReference type="SUPFAM" id="SSF57302">
    <property type="entry name" value="Snake toxin-like"/>
    <property type="match status" value="1"/>
</dbReference>
<comment type="similarity">
    <text evidence="9">Belongs to the SPACA4/bouncer family.</text>
</comment>
<keyword evidence="6" id="KW-1015">Disulfide bond</keyword>
<dbReference type="EMBL" id="JBHFQA010000021">
    <property type="protein sequence ID" value="KAL2080584.1"/>
    <property type="molecule type" value="Genomic_DNA"/>
</dbReference>
<comment type="caution">
    <text evidence="12">The sequence shown here is derived from an EMBL/GenBank/DDBJ whole genome shotgun (WGS) entry which is preliminary data.</text>
</comment>
<dbReference type="InterPro" id="IPR046354">
    <property type="entry name" value="SPACA4/Bouncer"/>
</dbReference>
<protein>
    <recommendedName>
        <fullName evidence="11">UPAR/Ly6 domain-containing protein</fullName>
    </recommendedName>
</protein>
<name>A0ABD1J073_9TELE</name>
<evidence type="ECO:0000313" key="13">
    <source>
        <dbReference type="Proteomes" id="UP001591681"/>
    </source>
</evidence>
<dbReference type="AlphaFoldDB" id="A0ABD1J073"/>
<dbReference type="Proteomes" id="UP001591681">
    <property type="component" value="Unassembled WGS sequence"/>
</dbReference>
<keyword evidence="8" id="KW-0449">Lipoprotein</keyword>
<dbReference type="InterPro" id="IPR016054">
    <property type="entry name" value="LY6_UPA_recep-like"/>
</dbReference>
<evidence type="ECO:0000256" key="5">
    <source>
        <dbReference type="ARBA" id="ARBA00023136"/>
    </source>
</evidence>
<dbReference type="InterPro" id="IPR045860">
    <property type="entry name" value="Snake_toxin-like_sf"/>
</dbReference>
<dbReference type="Gene3D" id="2.10.60.10">
    <property type="entry name" value="CD59"/>
    <property type="match status" value="1"/>
</dbReference>
<evidence type="ECO:0000256" key="2">
    <source>
        <dbReference type="ARBA" id="ARBA00022475"/>
    </source>
</evidence>
<keyword evidence="3" id="KW-0336">GPI-anchor</keyword>
<evidence type="ECO:0000256" key="1">
    <source>
        <dbReference type="ARBA" id="ARBA00004609"/>
    </source>
</evidence>
<evidence type="ECO:0000256" key="4">
    <source>
        <dbReference type="ARBA" id="ARBA00022729"/>
    </source>
</evidence>
<dbReference type="PANTHER" id="PTHR47613">
    <property type="entry name" value="SPERM ACROSOME MEMBRANE-ASSOCIATED PROTEIN 4"/>
    <property type="match status" value="1"/>
</dbReference>
<evidence type="ECO:0000259" key="11">
    <source>
        <dbReference type="Pfam" id="PF00021"/>
    </source>
</evidence>
<keyword evidence="13" id="KW-1185">Reference proteome</keyword>
<accession>A0ABD1J073</accession>
<evidence type="ECO:0000256" key="3">
    <source>
        <dbReference type="ARBA" id="ARBA00022622"/>
    </source>
</evidence>
<keyword evidence="7" id="KW-0325">Glycoprotein</keyword>
<dbReference type="GO" id="GO:0005886">
    <property type="term" value="C:plasma membrane"/>
    <property type="evidence" value="ECO:0007669"/>
    <property type="project" value="UniProtKB-SubCell"/>
</dbReference>
<feature type="signal peptide" evidence="10">
    <location>
        <begin position="1"/>
        <end position="20"/>
    </location>
</feature>
<keyword evidence="2" id="KW-1003">Cell membrane</keyword>
<dbReference type="PANTHER" id="PTHR47613:SF1">
    <property type="entry name" value="SPERM ACROSOME MEMBRANE-ASSOCIATED PROTEIN 4"/>
    <property type="match status" value="1"/>
</dbReference>